<protein>
    <submittedName>
        <fullName evidence="6">Uncharacterized protein</fullName>
    </submittedName>
</protein>
<evidence type="ECO:0000256" key="4">
    <source>
        <dbReference type="ARBA" id="ARBA00023136"/>
    </source>
</evidence>
<evidence type="ECO:0000313" key="7">
    <source>
        <dbReference type="Proteomes" id="UP000777438"/>
    </source>
</evidence>
<evidence type="ECO:0000256" key="1">
    <source>
        <dbReference type="ARBA" id="ARBA00004141"/>
    </source>
</evidence>
<keyword evidence="2 5" id="KW-0812">Transmembrane</keyword>
<keyword evidence="7" id="KW-1185">Reference proteome</keyword>
<proteinExistence type="predicted"/>
<keyword evidence="4 5" id="KW-0472">Membrane</keyword>
<name>A0A9P8VU55_9HYPO</name>
<feature type="transmembrane region" description="Helical" evidence="5">
    <location>
        <begin position="20"/>
        <end position="39"/>
    </location>
</feature>
<keyword evidence="3 5" id="KW-1133">Transmembrane helix</keyword>
<evidence type="ECO:0000256" key="3">
    <source>
        <dbReference type="ARBA" id="ARBA00022989"/>
    </source>
</evidence>
<dbReference type="SUPFAM" id="SSF81338">
    <property type="entry name" value="Aquaporin-like"/>
    <property type="match status" value="1"/>
</dbReference>
<reference evidence="6 7" key="1">
    <citation type="journal article" date="2021" name="Nat. Commun.">
        <title>Genetic determinants of endophytism in the Arabidopsis root mycobiome.</title>
        <authorList>
            <person name="Mesny F."/>
            <person name="Miyauchi S."/>
            <person name="Thiergart T."/>
            <person name="Pickel B."/>
            <person name="Atanasova L."/>
            <person name="Karlsson M."/>
            <person name="Huettel B."/>
            <person name="Barry K.W."/>
            <person name="Haridas S."/>
            <person name="Chen C."/>
            <person name="Bauer D."/>
            <person name="Andreopoulos W."/>
            <person name="Pangilinan J."/>
            <person name="LaButti K."/>
            <person name="Riley R."/>
            <person name="Lipzen A."/>
            <person name="Clum A."/>
            <person name="Drula E."/>
            <person name="Henrissat B."/>
            <person name="Kohler A."/>
            <person name="Grigoriev I.V."/>
            <person name="Martin F.M."/>
            <person name="Hacquard S."/>
        </authorList>
    </citation>
    <scope>NUCLEOTIDE SEQUENCE [LARGE SCALE GENOMIC DNA]</scope>
    <source>
        <strain evidence="6 7">MPI-CAGE-CH-0241</strain>
    </source>
</reference>
<comment type="subcellular location">
    <subcellularLocation>
        <location evidence="1">Membrane</location>
        <topology evidence="1">Multi-pass membrane protein</topology>
    </subcellularLocation>
</comment>
<dbReference type="AlphaFoldDB" id="A0A9P8VU55"/>
<accession>A0A9P8VU55</accession>
<evidence type="ECO:0000256" key="5">
    <source>
        <dbReference type="SAM" id="Phobius"/>
    </source>
</evidence>
<gene>
    <name evidence="6" type="ORF">B0T10DRAFT_499918</name>
</gene>
<dbReference type="Gene3D" id="1.20.1080.10">
    <property type="entry name" value="Glycerol uptake facilitator protein"/>
    <property type="match status" value="1"/>
</dbReference>
<dbReference type="EMBL" id="JAGPYM010000047">
    <property type="protein sequence ID" value="KAH6872086.1"/>
    <property type="molecule type" value="Genomic_DNA"/>
</dbReference>
<evidence type="ECO:0000256" key="2">
    <source>
        <dbReference type="ARBA" id="ARBA00022692"/>
    </source>
</evidence>
<comment type="caution">
    <text evidence="6">The sequence shown here is derived from an EMBL/GenBank/DDBJ whole genome shotgun (WGS) entry which is preliminary data.</text>
</comment>
<evidence type="ECO:0000313" key="6">
    <source>
        <dbReference type="EMBL" id="KAH6872086.1"/>
    </source>
</evidence>
<dbReference type="OrthoDB" id="3222at2759"/>
<organism evidence="6 7">
    <name type="scientific">Thelonectria olida</name>
    <dbReference type="NCBI Taxonomy" id="1576542"/>
    <lineage>
        <taxon>Eukaryota</taxon>
        <taxon>Fungi</taxon>
        <taxon>Dikarya</taxon>
        <taxon>Ascomycota</taxon>
        <taxon>Pezizomycotina</taxon>
        <taxon>Sordariomycetes</taxon>
        <taxon>Hypocreomycetidae</taxon>
        <taxon>Hypocreales</taxon>
        <taxon>Nectriaceae</taxon>
        <taxon>Thelonectria</taxon>
    </lineage>
</organism>
<sequence length="55" mass="5877">MAILQAPYTAENGGMASTTGIWIAVSYGFALLVNVWAFYRISGGLFNPAVSSFFP</sequence>
<dbReference type="Proteomes" id="UP000777438">
    <property type="component" value="Unassembled WGS sequence"/>
</dbReference>
<dbReference type="GO" id="GO:0016020">
    <property type="term" value="C:membrane"/>
    <property type="evidence" value="ECO:0007669"/>
    <property type="project" value="UniProtKB-SubCell"/>
</dbReference>
<dbReference type="InterPro" id="IPR023271">
    <property type="entry name" value="Aquaporin-like"/>
</dbReference>